<dbReference type="PANTHER" id="PTHR48051">
    <property type="match status" value="1"/>
</dbReference>
<dbReference type="InterPro" id="IPR032675">
    <property type="entry name" value="LRR_dom_sf"/>
</dbReference>
<keyword evidence="4" id="KW-1185">Reference proteome</keyword>
<comment type="caution">
    <text evidence="3">The sequence shown here is derived from an EMBL/GenBank/DDBJ whole genome shotgun (WGS) entry which is preliminary data.</text>
</comment>
<dbReference type="PANTHER" id="PTHR48051:SF1">
    <property type="entry name" value="RAS SUPPRESSOR PROTEIN 1"/>
    <property type="match status" value="1"/>
</dbReference>
<name>A0A2G5UE62_9PELO</name>
<evidence type="ECO:0000256" key="1">
    <source>
        <dbReference type="ARBA" id="ARBA00022614"/>
    </source>
</evidence>
<dbReference type="STRING" id="1611254.A0A2G5UE62"/>
<dbReference type="OrthoDB" id="1060944at2759"/>
<reference evidence="4" key="1">
    <citation type="submission" date="2017-10" db="EMBL/GenBank/DDBJ databases">
        <title>Rapid genome shrinkage in a self-fertile nematode reveals novel sperm competition proteins.</title>
        <authorList>
            <person name="Yin D."/>
            <person name="Schwarz E.M."/>
            <person name="Thomas C.G."/>
            <person name="Felde R.L."/>
            <person name="Korf I.F."/>
            <person name="Cutter A.D."/>
            <person name="Schartner C.M."/>
            <person name="Ralston E.J."/>
            <person name="Meyer B.J."/>
            <person name="Haag E.S."/>
        </authorList>
    </citation>
    <scope>NUCLEOTIDE SEQUENCE [LARGE SCALE GENOMIC DNA]</scope>
    <source>
        <strain evidence="4">JU1422</strain>
    </source>
</reference>
<keyword evidence="2" id="KW-0677">Repeat</keyword>
<dbReference type="AlphaFoldDB" id="A0A2G5UE62"/>
<gene>
    <name evidence="3" type="primary">Cni-K08E7.8</name>
    <name evidence="3" type="synonym">Cnig_chr_IV.g16261</name>
    <name evidence="3" type="ORF">B9Z55_016261</name>
</gene>
<accession>A0A2G5UE62</accession>
<dbReference type="GO" id="GO:0005737">
    <property type="term" value="C:cytoplasm"/>
    <property type="evidence" value="ECO:0007669"/>
    <property type="project" value="TreeGrafter"/>
</dbReference>
<dbReference type="Gene3D" id="3.80.10.10">
    <property type="entry name" value="Ribonuclease Inhibitor"/>
    <property type="match status" value="1"/>
</dbReference>
<keyword evidence="1" id="KW-0433">Leucine-rich repeat</keyword>
<dbReference type="EMBL" id="PDUG01000004">
    <property type="protein sequence ID" value="PIC37733.1"/>
    <property type="molecule type" value="Genomic_DNA"/>
</dbReference>
<proteinExistence type="predicted"/>
<dbReference type="Proteomes" id="UP000230233">
    <property type="component" value="Chromosome IV"/>
</dbReference>
<organism evidence="3 4">
    <name type="scientific">Caenorhabditis nigoni</name>
    <dbReference type="NCBI Taxonomy" id="1611254"/>
    <lineage>
        <taxon>Eukaryota</taxon>
        <taxon>Metazoa</taxon>
        <taxon>Ecdysozoa</taxon>
        <taxon>Nematoda</taxon>
        <taxon>Chromadorea</taxon>
        <taxon>Rhabditida</taxon>
        <taxon>Rhabditina</taxon>
        <taxon>Rhabditomorpha</taxon>
        <taxon>Rhabditoidea</taxon>
        <taxon>Rhabditidae</taxon>
        <taxon>Peloderinae</taxon>
        <taxon>Caenorhabditis</taxon>
    </lineage>
</organism>
<evidence type="ECO:0000256" key="2">
    <source>
        <dbReference type="ARBA" id="ARBA00022737"/>
    </source>
</evidence>
<dbReference type="InterPro" id="IPR050216">
    <property type="entry name" value="LRR_domain-containing"/>
</dbReference>
<dbReference type="SUPFAM" id="SSF52058">
    <property type="entry name" value="L domain-like"/>
    <property type="match status" value="1"/>
</dbReference>
<protein>
    <submittedName>
        <fullName evidence="3">Uncharacterized protein</fullName>
    </submittedName>
</protein>
<evidence type="ECO:0000313" key="4">
    <source>
        <dbReference type="Proteomes" id="UP000230233"/>
    </source>
</evidence>
<sequence length="176" mass="19732">MSIVQSAGKGVTQVVERCEAAKESGFLDLSSCQLMYMADAVYMLIKGHEITRISIQDNSMKKFPKKFVIKFPTATILNMANNEITELPEEISSWTSLKGLNAAKNSMTKFPEAILPLKNLIYVDLNGNDINEIEVELLYSSLPNLIKLNLAGNVNLKEEVKLKLRNLKPEKMELIL</sequence>
<evidence type="ECO:0000313" key="3">
    <source>
        <dbReference type="EMBL" id="PIC37733.1"/>
    </source>
</evidence>